<dbReference type="GO" id="GO:0000214">
    <property type="term" value="C:tRNA-intron endonuclease complex"/>
    <property type="evidence" value="ECO:0007669"/>
    <property type="project" value="UniProtKB-UniRule"/>
</dbReference>
<keyword evidence="3 4" id="KW-0456">Lyase</keyword>
<dbReference type="GO" id="GO:0000379">
    <property type="term" value="P:tRNA-type intron splice site recognition and cleavage"/>
    <property type="evidence" value="ECO:0007669"/>
    <property type="project" value="TreeGrafter"/>
</dbReference>
<evidence type="ECO:0000256" key="1">
    <source>
        <dbReference type="ARBA" id="ARBA00008078"/>
    </source>
</evidence>
<dbReference type="EC" id="4.6.1.16" evidence="4"/>
<dbReference type="EMBL" id="GEZM01054530">
    <property type="protein sequence ID" value="JAV73578.1"/>
    <property type="molecule type" value="Transcribed_RNA"/>
</dbReference>
<dbReference type="PIRSF" id="PIRSF011789">
    <property type="entry name" value="tRNA_splic_SEN2"/>
    <property type="match status" value="1"/>
</dbReference>
<dbReference type="PANTHER" id="PTHR21227">
    <property type="entry name" value="TRNA-SPLICING ENDONUCLEASE SUBUNIT SEN2"/>
    <property type="match status" value="1"/>
</dbReference>
<dbReference type="Gene3D" id="3.40.1350.10">
    <property type="match status" value="1"/>
</dbReference>
<dbReference type="PANTHER" id="PTHR21227:SF0">
    <property type="entry name" value="TRNA-SPLICING ENDONUCLEASE SUBUNIT SEN2"/>
    <property type="match status" value="1"/>
</dbReference>
<feature type="active site" evidence="5">
    <location>
        <position position="245"/>
    </location>
</feature>
<feature type="domain" description="tRNA intron endonuclease catalytic" evidence="6">
    <location>
        <begin position="164"/>
        <end position="252"/>
    </location>
</feature>
<evidence type="ECO:0000256" key="5">
    <source>
        <dbReference type="PIRSR" id="PIRSR011789-1"/>
    </source>
</evidence>
<sequence>MELKRPRSKKSYHQSSSFKGLLNGQRYSGHYDNFSVIVTEGIQELHTKGCFGKGNFSRGYPSFGTADRPQIIRKRVFEQRNQVKSTRTRKVIVTPDSDNESEYFTNLQPQYFIDSSALTETLHLTLEEAYFLSHSLNCLDVYHNRKLLEPQELWSLFVENDKYFVQNYAVYLHFRSKNWVVKSGIKFGGDYLLYKEGPAFYHASYLVIIDVLDANSRERKLESCRRSMDIVTLSGLNRLCETVGKELLICQVLWPSDMKEVYHSDLQKLQISEVLMRRWVPSENRDLLEY</sequence>
<dbReference type="InterPro" id="IPR006676">
    <property type="entry name" value="tRNA_splic"/>
</dbReference>
<protein>
    <recommendedName>
        <fullName evidence="4">tRNA-splicing endonuclease subunit Sen2</fullName>
        <ecNumber evidence="4">4.6.1.16</ecNumber>
    </recommendedName>
</protein>
<comment type="similarity">
    <text evidence="1 4">Belongs to the tRNA-intron endonuclease family.</text>
</comment>
<name>A0A1Y1LKY6_PHOPY</name>
<dbReference type="GO" id="GO:0000213">
    <property type="term" value="F:tRNA-intron lyase activity"/>
    <property type="evidence" value="ECO:0007669"/>
    <property type="project" value="UniProtKB-UniRule"/>
</dbReference>
<reference evidence="7" key="1">
    <citation type="journal article" date="2016" name="Sci. Rep.">
        <title>Molecular characterization of firefly nuptial gifts: a multi-omics approach sheds light on postcopulatory sexual selection.</title>
        <authorList>
            <person name="Al-Wathiqui N."/>
            <person name="Fallon T.R."/>
            <person name="South A."/>
            <person name="Weng J.K."/>
            <person name="Lewis S.M."/>
        </authorList>
    </citation>
    <scope>NUCLEOTIDE SEQUENCE</scope>
</reference>
<dbReference type="Pfam" id="PF01974">
    <property type="entry name" value="tRNA_int_endo"/>
    <property type="match status" value="1"/>
</dbReference>
<dbReference type="NCBIfam" id="TIGR00324">
    <property type="entry name" value="endA"/>
    <property type="match status" value="1"/>
</dbReference>
<dbReference type="OrthoDB" id="10249562at2759"/>
<dbReference type="Proteomes" id="UP000327044">
    <property type="component" value="Unassembled WGS sequence"/>
</dbReference>
<proteinExistence type="inferred from homology"/>
<organism evidence="7">
    <name type="scientific">Photinus pyralis</name>
    <name type="common">Common eastern firefly</name>
    <name type="synonym">Lampyris pyralis</name>
    <dbReference type="NCBI Taxonomy" id="7054"/>
    <lineage>
        <taxon>Eukaryota</taxon>
        <taxon>Metazoa</taxon>
        <taxon>Ecdysozoa</taxon>
        <taxon>Arthropoda</taxon>
        <taxon>Hexapoda</taxon>
        <taxon>Insecta</taxon>
        <taxon>Pterygota</taxon>
        <taxon>Neoptera</taxon>
        <taxon>Endopterygota</taxon>
        <taxon>Coleoptera</taxon>
        <taxon>Polyphaga</taxon>
        <taxon>Elateriformia</taxon>
        <taxon>Elateroidea</taxon>
        <taxon>Lampyridae</taxon>
        <taxon>Lampyrinae</taxon>
        <taxon>Photinus</taxon>
    </lineage>
</organism>
<dbReference type="InParanoid" id="A0A1Y1LKY6"/>
<dbReference type="InterPro" id="IPR036167">
    <property type="entry name" value="tRNA_intron_Endo_cat-like_sf"/>
</dbReference>
<accession>A0A1Y1LKY6</accession>
<evidence type="ECO:0000313" key="9">
    <source>
        <dbReference type="Proteomes" id="UP000327044"/>
    </source>
</evidence>
<dbReference type="EMBL" id="GEZM01054531">
    <property type="protein sequence ID" value="JAV73576.1"/>
    <property type="molecule type" value="Transcribed_RNA"/>
</dbReference>
<dbReference type="EMBL" id="VVIM01000009">
    <property type="protein sequence ID" value="KAB0793325.1"/>
    <property type="molecule type" value="Genomic_DNA"/>
</dbReference>
<dbReference type="InterPro" id="IPR011856">
    <property type="entry name" value="tRNA_endonuc-like_dom_sf"/>
</dbReference>
<dbReference type="InterPro" id="IPR006677">
    <property type="entry name" value="tRNA_intron_Endonuc_cat-like"/>
</dbReference>
<evidence type="ECO:0000256" key="2">
    <source>
        <dbReference type="ARBA" id="ARBA00022694"/>
    </source>
</evidence>
<evidence type="ECO:0000313" key="8">
    <source>
        <dbReference type="EMBL" id="KAB0793325.1"/>
    </source>
</evidence>
<feature type="active site" evidence="5">
    <location>
        <position position="194"/>
    </location>
</feature>
<dbReference type="AlphaFoldDB" id="A0A1Y1LKY6"/>
<dbReference type="FunCoup" id="A0A1Y1LKY6">
    <property type="interactions" value="2"/>
</dbReference>
<comment type="function">
    <text evidence="4">Constitutes one of the two catalytic subunit of the tRNA-splicing endonuclease complex, a complex responsible for identification and cleavage of the splice sites in pre-tRNA. It cleaves pre-tRNA at the 5'- and 3'-splice sites to release the intron. The products are an intron and two tRNA half-molecules bearing 2',3'-cyclic phosphate and 5'-OH termini. There are no conserved sequences at the splice sites, but the intron is invariably located at the same site in the gene, placing the splice sites an invariant distance from the constant structural features of the tRNA body.</text>
</comment>
<evidence type="ECO:0000256" key="3">
    <source>
        <dbReference type="ARBA" id="ARBA00023239"/>
    </source>
</evidence>
<dbReference type="InterPro" id="IPR016589">
    <property type="entry name" value="tRNA_splic_SEN2"/>
</dbReference>
<keyword evidence="9" id="KW-1185">Reference proteome</keyword>
<dbReference type="GO" id="GO:0005737">
    <property type="term" value="C:cytoplasm"/>
    <property type="evidence" value="ECO:0007669"/>
    <property type="project" value="TreeGrafter"/>
</dbReference>
<feature type="active site" evidence="5">
    <location>
        <position position="202"/>
    </location>
</feature>
<dbReference type="CDD" id="cd22363">
    <property type="entry name" value="tRNA-intron_lyase_C"/>
    <property type="match status" value="1"/>
</dbReference>
<gene>
    <name evidence="8" type="ORF">PPYR_12945</name>
</gene>
<reference evidence="8" key="3">
    <citation type="submission" date="2019-08" db="EMBL/GenBank/DDBJ databases">
        <authorList>
            <consortium name="Photinus pyralis genome working group"/>
            <person name="Fallon T.R."/>
            <person name="Sander Lower S.E."/>
            <person name="Weng J.-K."/>
        </authorList>
    </citation>
    <scope>NUCLEOTIDE SEQUENCE</scope>
    <source>
        <strain evidence="8">1611_PpyrPB1</strain>
        <tissue evidence="8">Whole body</tissue>
    </source>
</reference>
<dbReference type="SUPFAM" id="SSF53032">
    <property type="entry name" value="tRNA-intron endonuclease catalytic domain-like"/>
    <property type="match status" value="1"/>
</dbReference>
<evidence type="ECO:0000313" key="7">
    <source>
        <dbReference type="EMBL" id="JAV73581.1"/>
    </source>
</evidence>
<keyword evidence="2 4" id="KW-0819">tRNA processing</keyword>
<dbReference type="GO" id="GO:0003676">
    <property type="term" value="F:nucleic acid binding"/>
    <property type="evidence" value="ECO:0007669"/>
    <property type="project" value="InterPro"/>
</dbReference>
<reference evidence="8 9" key="2">
    <citation type="journal article" date="2018" name="Elife">
        <title>Firefly genomes illuminate parallel origins of bioluminescence in beetles.</title>
        <authorList>
            <person name="Fallon T.R."/>
            <person name="Lower S.E."/>
            <person name="Chang C.H."/>
            <person name="Bessho-Uehara M."/>
            <person name="Martin G.J."/>
            <person name="Bewick A.J."/>
            <person name="Behringer M."/>
            <person name="Debat H.J."/>
            <person name="Wong I."/>
            <person name="Day J.C."/>
            <person name="Suvorov A."/>
            <person name="Silva C.J."/>
            <person name="Stanger-Hall K.F."/>
            <person name="Hall D.W."/>
            <person name="Schmitz R.J."/>
            <person name="Nelson D.R."/>
            <person name="Lewis S.M."/>
            <person name="Shigenobu S."/>
            <person name="Bybee S.M."/>
            <person name="Larracuente A.M."/>
            <person name="Oba Y."/>
            <person name="Weng J.K."/>
        </authorList>
    </citation>
    <scope>NUCLEOTIDE SEQUENCE [LARGE SCALE GENOMIC DNA]</scope>
    <source>
        <strain evidence="8">1611_PpyrPB1</strain>
        <tissue evidence="8">Whole body</tissue>
    </source>
</reference>
<evidence type="ECO:0000256" key="4">
    <source>
        <dbReference type="PIRNR" id="PIRNR011789"/>
    </source>
</evidence>
<evidence type="ECO:0000259" key="6">
    <source>
        <dbReference type="Pfam" id="PF01974"/>
    </source>
</evidence>
<dbReference type="EMBL" id="GEZM01054529">
    <property type="protein sequence ID" value="JAV73581.1"/>
    <property type="molecule type" value="Transcribed_RNA"/>
</dbReference>